<dbReference type="OrthoDB" id="4749652at2"/>
<gene>
    <name evidence="1" type="ORF">MCNF_45170</name>
</gene>
<protein>
    <submittedName>
        <fullName evidence="1">Uncharacterized protein</fullName>
    </submittedName>
</protein>
<sequence length="106" mass="10707">MGDSALPPSRYAAGYVAAGAPVADATSAPVTLLVTRVNRLAAASFAAALFLGLVIAPLTLPLSYVAQRQIRVSGESGASLARAATVISAVYLVVGLVVVGLYVHLQ</sequence>
<dbReference type="RefSeq" id="WP_085157131.1">
    <property type="nucleotide sequence ID" value="NZ_AP022612.1"/>
</dbReference>
<dbReference type="AlphaFoldDB" id="A0A7I7Y4F1"/>
<evidence type="ECO:0000313" key="2">
    <source>
        <dbReference type="Proteomes" id="UP000466931"/>
    </source>
</evidence>
<name>A0A7I7Y4F1_9MYCO</name>
<reference evidence="1" key="1">
    <citation type="journal article" date="2019" name="Emerg. Microbes Infect.">
        <title>Comprehensive subspecies identification of 175 nontuberculous mycobacteria species based on 7547 genomic profiles.</title>
        <authorList>
            <person name="Matsumoto Y."/>
            <person name="Kinjo T."/>
            <person name="Motooka D."/>
            <person name="Nabeya D."/>
            <person name="Jung N."/>
            <person name="Uechi K."/>
            <person name="Horii T."/>
            <person name="Iida T."/>
            <person name="Fujita J."/>
            <person name="Nakamura S."/>
        </authorList>
    </citation>
    <scope>NUCLEOTIDE SEQUENCE [LARGE SCALE GENOMIC DNA]</scope>
    <source>
        <strain evidence="1">JCM 13671</strain>
    </source>
</reference>
<organism evidence="1 2">
    <name type="scientific">Mycolicibacterium confluentis</name>
    <dbReference type="NCBI Taxonomy" id="28047"/>
    <lineage>
        <taxon>Bacteria</taxon>
        <taxon>Bacillati</taxon>
        <taxon>Actinomycetota</taxon>
        <taxon>Actinomycetes</taxon>
        <taxon>Mycobacteriales</taxon>
        <taxon>Mycobacteriaceae</taxon>
        <taxon>Mycolicibacterium</taxon>
    </lineage>
</organism>
<proteinExistence type="predicted"/>
<keyword evidence="2" id="KW-1185">Reference proteome</keyword>
<dbReference type="Proteomes" id="UP000466931">
    <property type="component" value="Chromosome"/>
</dbReference>
<dbReference type="EMBL" id="AP022612">
    <property type="protein sequence ID" value="BBZ35912.1"/>
    <property type="molecule type" value="Genomic_DNA"/>
</dbReference>
<accession>A0A7I7Y4F1</accession>
<evidence type="ECO:0000313" key="1">
    <source>
        <dbReference type="EMBL" id="BBZ35912.1"/>
    </source>
</evidence>
<reference evidence="1" key="2">
    <citation type="submission" date="2020-02" db="EMBL/GenBank/DDBJ databases">
        <authorList>
            <person name="Matsumoto Y."/>
            <person name="Motooka D."/>
            <person name="Nakamura S."/>
        </authorList>
    </citation>
    <scope>NUCLEOTIDE SEQUENCE</scope>
    <source>
        <strain evidence="1">JCM 13671</strain>
    </source>
</reference>